<proteinExistence type="predicted"/>
<feature type="region of interest" description="Disordered" evidence="1">
    <location>
        <begin position="1"/>
        <end position="20"/>
    </location>
</feature>
<accession>A0A5C5BC36</accession>
<feature type="compositionally biased region" description="Basic and acidic residues" evidence="1">
    <location>
        <begin position="1"/>
        <end position="12"/>
    </location>
</feature>
<dbReference type="AlphaFoldDB" id="A0A5C5BC36"/>
<organism evidence="2 3">
    <name type="scientific">Miniimonas arenae</name>
    <dbReference type="NCBI Taxonomy" id="676201"/>
    <lineage>
        <taxon>Bacteria</taxon>
        <taxon>Bacillati</taxon>
        <taxon>Actinomycetota</taxon>
        <taxon>Actinomycetes</taxon>
        <taxon>Micrococcales</taxon>
        <taxon>Beutenbergiaceae</taxon>
        <taxon>Miniimonas</taxon>
    </lineage>
</organism>
<dbReference type="Proteomes" id="UP000313849">
    <property type="component" value="Unassembled WGS sequence"/>
</dbReference>
<feature type="region of interest" description="Disordered" evidence="1">
    <location>
        <begin position="199"/>
        <end position="221"/>
    </location>
</feature>
<reference evidence="2 3" key="1">
    <citation type="submission" date="2019-06" db="EMBL/GenBank/DDBJ databases">
        <title>Draft genome sequence of Miniimonas arenae KCTC 19750T isolated from sea sand.</title>
        <authorList>
            <person name="Park S.-J."/>
        </authorList>
    </citation>
    <scope>NUCLEOTIDE SEQUENCE [LARGE SCALE GENOMIC DNA]</scope>
    <source>
        <strain evidence="2 3">KCTC 19750</strain>
    </source>
</reference>
<gene>
    <name evidence="2" type="ORF">FH969_06860</name>
</gene>
<protein>
    <submittedName>
        <fullName evidence="2">Uncharacterized protein</fullName>
    </submittedName>
</protein>
<dbReference type="RefSeq" id="WP_139986588.1">
    <property type="nucleotide sequence ID" value="NZ_VENP01000019.1"/>
</dbReference>
<keyword evidence="3" id="KW-1185">Reference proteome</keyword>
<name>A0A5C5BC36_9MICO</name>
<evidence type="ECO:0000256" key="1">
    <source>
        <dbReference type="SAM" id="MobiDB-lite"/>
    </source>
</evidence>
<evidence type="ECO:0000313" key="3">
    <source>
        <dbReference type="Proteomes" id="UP000313849"/>
    </source>
</evidence>
<dbReference type="EMBL" id="VENP01000019">
    <property type="protein sequence ID" value="TNU74919.1"/>
    <property type="molecule type" value="Genomic_DNA"/>
</dbReference>
<sequence>MTARRGAGDDGVRRRRGRRGPVAAAVAALVASSCQSGTTASDTLDDLVATRAAVLEAAERDVPAVADAVGGTVRHAYGEASFDEAVLGGPFDVSYAASGWIDADPVATDELERLVAQLGYTVSEPTATPSRVSALTVVGSASGVSEDGALVLTVRSIDRVETDSPTTGDPVSVPPRVEVTVAATQVPRISREDMDSYLDEYGDADRDLGWAPPPSAAPSGG</sequence>
<comment type="caution">
    <text evidence="2">The sequence shown here is derived from an EMBL/GenBank/DDBJ whole genome shotgun (WGS) entry which is preliminary data.</text>
</comment>
<dbReference type="PROSITE" id="PS51257">
    <property type="entry name" value="PROKAR_LIPOPROTEIN"/>
    <property type="match status" value="1"/>
</dbReference>
<evidence type="ECO:0000313" key="2">
    <source>
        <dbReference type="EMBL" id="TNU74919.1"/>
    </source>
</evidence>
<feature type="compositionally biased region" description="Pro residues" evidence="1">
    <location>
        <begin position="211"/>
        <end position="221"/>
    </location>
</feature>